<organism evidence="3 4">
    <name type="scientific">Rhodophyticola porphyridii</name>
    <dbReference type="NCBI Taxonomy" id="1852017"/>
    <lineage>
        <taxon>Bacteria</taxon>
        <taxon>Pseudomonadati</taxon>
        <taxon>Pseudomonadota</taxon>
        <taxon>Alphaproteobacteria</taxon>
        <taxon>Rhodobacterales</taxon>
        <taxon>Roseobacteraceae</taxon>
        <taxon>Rhodophyticola</taxon>
    </lineage>
</organism>
<dbReference type="RefSeq" id="WP_121899563.1">
    <property type="nucleotide sequence ID" value="NZ_RCNT01000013.1"/>
</dbReference>
<dbReference type="Gene3D" id="3.90.180.10">
    <property type="entry name" value="Medium-chain alcohol dehydrogenases, catalytic domain"/>
    <property type="match status" value="1"/>
</dbReference>
<dbReference type="OrthoDB" id="7355832at2"/>
<dbReference type="EMBL" id="RCNT01000013">
    <property type="protein sequence ID" value="RMA40693.1"/>
    <property type="molecule type" value="Genomic_DNA"/>
</dbReference>
<dbReference type="InterPro" id="IPR051603">
    <property type="entry name" value="Zinc-ADH_QOR/CCCR"/>
</dbReference>
<accession>A0A3L9Y2Z5</accession>
<dbReference type="InterPro" id="IPR011032">
    <property type="entry name" value="GroES-like_sf"/>
</dbReference>
<dbReference type="InterPro" id="IPR036291">
    <property type="entry name" value="NAD(P)-bd_dom_sf"/>
</dbReference>
<protein>
    <submittedName>
        <fullName evidence="3">NADPH:quinone reductase</fullName>
    </submittedName>
</protein>
<proteinExistence type="predicted"/>
<keyword evidence="1" id="KW-0521">NADP</keyword>
<dbReference type="InterPro" id="IPR013149">
    <property type="entry name" value="ADH-like_C"/>
</dbReference>
<evidence type="ECO:0000256" key="1">
    <source>
        <dbReference type="ARBA" id="ARBA00022857"/>
    </source>
</evidence>
<dbReference type="CDD" id="cd08253">
    <property type="entry name" value="zeta_crystallin"/>
    <property type="match status" value="1"/>
</dbReference>
<feature type="domain" description="Enoyl reductase (ER)" evidence="2">
    <location>
        <begin position="12"/>
        <end position="325"/>
    </location>
</feature>
<sequence>MRAVHYKTTGPAAEVLQLGRFPAPVAGPGNVLVRIAASGINPADVKRRAGWAGMQMDHPLIIPHCDGAGTIEAVGEGVSADRVGQRVWLWNAQGGYGQAGRAFGTAAEFVALPEAQAVPLPDHFTMAQGACLGVPAMTAHRSVLSDGPVAGKTVLIQGGAGAVGYLAVQIARKDGARVIATVGRSSDVERVRALGGTPINRHDEDVVGKVRELTDGEGVDRIVEVDFAANQAADARVIKPNGIIASYSSTSDPMPVLDYYAFASRGANIRFIQGFALPENAREQGQHWLATHDLEIPIAATFPLDRCAEAHLHVEQANAFGQTVVMLEQ</sequence>
<dbReference type="Proteomes" id="UP000281343">
    <property type="component" value="Unassembled WGS sequence"/>
</dbReference>
<evidence type="ECO:0000313" key="4">
    <source>
        <dbReference type="Proteomes" id="UP000281343"/>
    </source>
</evidence>
<dbReference type="Gene3D" id="3.40.50.720">
    <property type="entry name" value="NAD(P)-binding Rossmann-like Domain"/>
    <property type="match status" value="1"/>
</dbReference>
<dbReference type="SMART" id="SM00829">
    <property type="entry name" value="PKS_ER"/>
    <property type="match status" value="1"/>
</dbReference>
<dbReference type="PANTHER" id="PTHR44154">
    <property type="entry name" value="QUINONE OXIDOREDUCTASE"/>
    <property type="match status" value="1"/>
</dbReference>
<gene>
    <name evidence="3" type="ORF">D9R08_18260</name>
</gene>
<comment type="caution">
    <text evidence="3">The sequence shown here is derived from an EMBL/GenBank/DDBJ whole genome shotgun (WGS) entry which is preliminary data.</text>
</comment>
<reference evidence="3 4" key="1">
    <citation type="submission" date="2018-10" db="EMBL/GenBank/DDBJ databases">
        <authorList>
            <person name="Jung H.S."/>
            <person name="Jeon C.O."/>
        </authorList>
    </citation>
    <scope>NUCLEOTIDE SEQUENCE [LARGE SCALE GENOMIC DNA]</scope>
    <source>
        <strain evidence="3 4">MA-7-27</strain>
    </source>
</reference>
<dbReference type="SUPFAM" id="SSF51735">
    <property type="entry name" value="NAD(P)-binding Rossmann-fold domains"/>
    <property type="match status" value="1"/>
</dbReference>
<dbReference type="AlphaFoldDB" id="A0A3L9Y2Z5"/>
<name>A0A3L9Y2Z5_9RHOB</name>
<dbReference type="Pfam" id="PF00107">
    <property type="entry name" value="ADH_zinc_N"/>
    <property type="match status" value="1"/>
</dbReference>
<dbReference type="InterPro" id="IPR020843">
    <property type="entry name" value="ER"/>
</dbReference>
<dbReference type="GO" id="GO:0016491">
    <property type="term" value="F:oxidoreductase activity"/>
    <property type="evidence" value="ECO:0007669"/>
    <property type="project" value="InterPro"/>
</dbReference>
<dbReference type="PANTHER" id="PTHR44154:SF1">
    <property type="entry name" value="QUINONE OXIDOREDUCTASE"/>
    <property type="match status" value="1"/>
</dbReference>
<dbReference type="Pfam" id="PF08240">
    <property type="entry name" value="ADH_N"/>
    <property type="match status" value="1"/>
</dbReference>
<evidence type="ECO:0000259" key="2">
    <source>
        <dbReference type="SMART" id="SM00829"/>
    </source>
</evidence>
<evidence type="ECO:0000313" key="3">
    <source>
        <dbReference type="EMBL" id="RMA40693.1"/>
    </source>
</evidence>
<dbReference type="InterPro" id="IPR013154">
    <property type="entry name" value="ADH-like_N"/>
</dbReference>
<dbReference type="SUPFAM" id="SSF50129">
    <property type="entry name" value="GroES-like"/>
    <property type="match status" value="1"/>
</dbReference>
<keyword evidence="4" id="KW-1185">Reference proteome</keyword>